<dbReference type="PANTHER" id="PTHR35500:SF1">
    <property type="entry name" value="OS03G0108700 PROTEIN"/>
    <property type="match status" value="1"/>
</dbReference>
<dbReference type="EnsemblPlants" id="EMT28405">
    <property type="protein sequence ID" value="EMT28405"/>
    <property type="gene ID" value="F775_22626"/>
</dbReference>
<proteinExistence type="predicted"/>
<sequence>MATMIRLLDGNCNCVYVAISFYQLIFNLKLLAFVQSNDDDAGSQGSAGGAAAVSSGVAVRTGAAEMDGEELAVVAAAEAEVVGSAETEEHVQRILLAIDNFTRKVHPRLFTLSSSSIDPVMIGPRWPGRRHERLAGGIALQVSEMLDSGRAMFKDLAADFEDRLCTIHKERVEKWEEEIRELRARDAANERTRAILHNAQLQLFHIRE</sequence>
<name>M8BTQ1_AEGTA</name>
<organism evidence="1">
    <name type="scientific">Aegilops tauschii</name>
    <name type="common">Tausch's goatgrass</name>
    <name type="synonym">Aegilops squarrosa</name>
    <dbReference type="NCBI Taxonomy" id="37682"/>
    <lineage>
        <taxon>Eukaryota</taxon>
        <taxon>Viridiplantae</taxon>
        <taxon>Streptophyta</taxon>
        <taxon>Embryophyta</taxon>
        <taxon>Tracheophyta</taxon>
        <taxon>Spermatophyta</taxon>
        <taxon>Magnoliopsida</taxon>
        <taxon>Liliopsida</taxon>
        <taxon>Poales</taxon>
        <taxon>Poaceae</taxon>
        <taxon>BOP clade</taxon>
        <taxon>Pooideae</taxon>
        <taxon>Triticodae</taxon>
        <taxon>Triticeae</taxon>
        <taxon>Triticinae</taxon>
        <taxon>Aegilops</taxon>
    </lineage>
</organism>
<protein>
    <submittedName>
        <fullName evidence="1">Uncharacterized protein</fullName>
    </submittedName>
</protein>
<evidence type="ECO:0000313" key="1">
    <source>
        <dbReference type="EnsemblPlants" id="EMT28405"/>
    </source>
</evidence>
<reference evidence="1" key="1">
    <citation type="submission" date="2015-06" db="UniProtKB">
        <authorList>
            <consortium name="EnsemblPlants"/>
        </authorList>
    </citation>
    <scope>IDENTIFICATION</scope>
</reference>
<dbReference type="AlphaFoldDB" id="M8BTQ1"/>
<accession>M8BTQ1</accession>
<dbReference type="PANTHER" id="PTHR35500">
    <property type="entry name" value="OS03G0108700 PROTEIN"/>
    <property type="match status" value="1"/>
</dbReference>